<evidence type="ECO:0000256" key="1">
    <source>
        <dbReference type="ARBA" id="ARBA00008520"/>
    </source>
</evidence>
<keyword evidence="3" id="KW-0732">Signal</keyword>
<sequence length="568" mass="60617">MDDLLPSPTPSSDSGDPLSPSPTSPALPAESSVKPILEPPMPAAPPAQDLPNQDQVAVDVPENPPQDWGIGAVPAAPTPESTAPVPEPAAPSPGAMGGETLVIPPTEAPNNPFIPQENAPAAGPTTSGKKPFGKRILSLLMIIIVLALLAGVGYFVYGKFFAPSAKGATLVYWGLWETSAVTQGVIADFQAANPNIKVEYVKQSPRQYRERLQAAIARGDGPDVFEFHNTWVPMFRNELMAAPPDIMTPAEFSTIFYPVASADLVGGSSVYGMPMMFDGLALYYNTDLLSAAGVNPPTTWPEMLEVVPKLTVKTDTQIQKSAIALGTTGNIEHFSDIIALMMMQDGARLIAPTGKEAEETLLFYRKFSNPSDPVYTWNDAMDNSVYAFATGKVAMILAPSWRVFDVKQINPSINFRTGPVPQLPGNTVNWASYWVEGVSTKSKDPTAAWTFVKYLTSSDAVMKLYEEASKTRLFGEPYARVELGATLAEDPYVGAYMKGAPTAKSFPLASRTFDNGLNDKLIQYLTDAVNAVGAGTAPQQALETMSQGFAQVLGDYGLSVGAAPATTP</sequence>
<dbReference type="AlphaFoldDB" id="A0A1F6BDV6"/>
<dbReference type="Proteomes" id="UP000176186">
    <property type="component" value="Unassembled WGS sequence"/>
</dbReference>
<dbReference type="PANTHER" id="PTHR30061">
    <property type="entry name" value="MALTOSE-BINDING PERIPLASMIC PROTEIN"/>
    <property type="match status" value="1"/>
</dbReference>
<dbReference type="GO" id="GO:0015768">
    <property type="term" value="P:maltose transport"/>
    <property type="evidence" value="ECO:0007669"/>
    <property type="project" value="TreeGrafter"/>
</dbReference>
<evidence type="ECO:0000256" key="4">
    <source>
        <dbReference type="SAM" id="MobiDB-lite"/>
    </source>
</evidence>
<dbReference type="Gene3D" id="3.40.190.10">
    <property type="entry name" value="Periplasmic binding protein-like II"/>
    <property type="match status" value="1"/>
</dbReference>
<comment type="similarity">
    <text evidence="1">Belongs to the bacterial solute-binding protein 1 family.</text>
</comment>
<evidence type="ECO:0000256" key="3">
    <source>
        <dbReference type="ARBA" id="ARBA00022729"/>
    </source>
</evidence>
<keyword evidence="5" id="KW-0812">Transmembrane</keyword>
<evidence type="ECO:0000256" key="5">
    <source>
        <dbReference type="SAM" id="Phobius"/>
    </source>
</evidence>
<evidence type="ECO:0008006" key="8">
    <source>
        <dbReference type="Google" id="ProtNLM"/>
    </source>
</evidence>
<protein>
    <recommendedName>
        <fullName evidence="8">Extracellular solute-binding protein</fullName>
    </recommendedName>
</protein>
<evidence type="ECO:0000256" key="2">
    <source>
        <dbReference type="ARBA" id="ARBA00022448"/>
    </source>
</evidence>
<organism evidence="6 7">
    <name type="scientific">Candidatus Gottesmanbacteria bacterium RIFOXYB1_FULL_47_11</name>
    <dbReference type="NCBI Taxonomy" id="1798401"/>
    <lineage>
        <taxon>Bacteria</taxon>
        <taxon>Candidatus Gottesmaniibacteriota</taxon>
    </lineage>
</organism>
<gene>
    <name evidence="6" type="ORF">A2363_02060</name>
</gene>
<dbReference type="STRING" id="1798401.A2363_02060"/>
<keyword evidence="5" id="KW-1133">Transmembrane helix</keyword>
<dbReference type="PANTHER" id="PTHR30061:SF50">
    <property type="entry name" value="MALTOSE_MALTODEXTRIN-BINDING PERIPLASMIC PROTEIN"/>
    <property type="match status" value="1"/>
</dbReference>
<dbReference type="Pfam" id="PF01547">
    <property type="entry name" value="SBP_bac_1"/>
    <property type="match status" value="1"/>
</dbReference>
<evidence type="ECO:0000313" key="7">
    <source>
        <dbReference type="Proteomes" id="UP000176186"/>
    </source>
</evidence>
<feature type="region of interest" description="Disordered" evidence="4">
    <location>
        <begin position="1"/>
        <end position="92"/>
    </location>
</feature>
<accession>A0A1F6BDV6</accession>
<proteinExistence type="inferred from homology"/>
<dbReference type="InterPro" id="IPR006059">
    <property type="entry name" value="SBP"/>
</dbReference>
<dbReference type="SUPFAM" id="SSF53850">
    <property type="entry name" value="Periplasmic binding protein-like II"/>
    <property type="match status" value="1"/>
</dbReference>
<dbReference type="GO" id="GO:0055052">
    <property type="term" value="C:ATP-binding cassette (ABC) transporter complex, substrate-binding subunit-containing"/>
    <property type="evidence" value="ECO:0007669"/>
    <property type="project" value="TreeGrafter"/>
</dbReference>
<dbReference type="EMBL" id="MFKE01000019">
    <property type="protein sequence ID" value="OGG34983.1"/>
    <property type="molecule type" value="Genomic_DNA"/>
</dbReference>
<comment type="caution">
    <text evidence="6">The sequence shown here is derived from an EMBL/GenBank/DDBJ whole genome shotgun (WGS) entry which is preliminary data.</text>
</comment>
<keyword evidence="2" id="KW-0813">Transport</keyword>
<dbReference type="GO" id="GO:1901982">
    <property type="term" value="F:maltose binding"/>
    <property type="evidence" value="ECO:0007669"/>
    <property type="project" value="TreeGrafter"/>
</dbReference>
<name>A0A1F6BDV6_9BACT</name>
<feature type="compositionally biased region" description="Low complexity" evidence="4">
    <location>
        <begin position="1"/>
        <end position="18"/>
    </location>
</feature>
<reference evidence="6 7" key="1">
    <citation type="journal article" date="2016" name="Nat. Commun.">
        <title>Thousands of microbial genomes shed light on interconnected biogeochemical processes in an aquifer system.</title>
        <authorList>
            <person name="Anantharaman K."/>
            <person name="Brown C.T."/>
            <person name="Hug L.A."/>
            <person name="Sharon I."/>
            <person name="Castelle C.J."/>
            <person name="Probst A.J."/>
            <person name="Thomas B.C."/>
            <person name="Singh A."/>
            <person name="Wilkins M.J."/>
            <person name="Karaoz U."/>
            <person name="Brodie E.L."/>
            <person name="Williams K.H."/>
            <person name="Hubbard S.S."/>
            <person name="Banfield J.F."/>
        </authorList>
    </citation>
    <scope>NUCLEOTIDE SEQUENCE [LARGE SCALE GENOMIC DNA]</scope>
</reference>
<keyword evidence="5" id="KW-0472">Membrane</keyword>
<dbReference type="GO" id="GO:0042956">
    <property type="term" value="P:maltodextrin transmembrane transport"/>
    <property type="evidence" value="ECO:0007669"/>
    <property type="project" value="TreeGrafter"/>
</dbReference>
<feature type="transmembrane region" description="Helical" evidence="5">
    <location>
        <begin position="136"/>
        <end position="157"/>
    </location>
</feature>
<evidence type="ECO:0000313" key="6">
    <source>
        <dbReference type="EMBL" id="OGG34983.1"/>
    </source>
</evidence>